<dbReference type="InterPro" id="IPR036390">
    <property type="entry name" value="WH_DNA-bd_sf"/>
</dbReference>
<dbReference type="AlphaFoldDB" id="A0A7K1V7G9"/>
<evidence type="ECO:0000256" key="3">
    <source>
        <dbReference type="ARBA" id="ARBA00022553"/>
    </source>
</evidence>
<keyword evidence="4 9" id="KW-0902">Two-component regulatory system</keyword>
<dbReference type="SUPFAM" id="SSF46785">
    <property type="entry name" value="Winged helix' DNA-binding domain"/>
    <property type="match status" value="1"/>
</dbReference>
<keyword evidence="6 9" id="KW-0238">DNA-binding</keyword>
<evidence type="ECO:0000313" key="13">
    <source>
        <dbReference type="Proteomes" id="UP000466794"/>
    </source>
</evidence>
<comment type="subcellular location">
    <subcellularLocation>
        <location evidence="1 9">Cytoplasm</location>
    </subcellularLocation>
</comment>
<dbReference type="Gene3D" id="1.10.10.10">
    <property type="entry name" value="Winged helix-like DNA-binding domain superfamily/Winged helix DNA-binding domain"/>
    <property type="match status" value="1"/>
</dbReference>
<dbReference type="PROSITE" id="PS50110">
    <property type="entry name" value="RESPONSE_REGULATORY"/>
    <property type="match status" value="1"/>
</dbReference>
<dbReference type="Pfam" id="PF00072">
    <property type="entry name" value="Response_reg"/>
    <property type="match status" value="1"/>
</dbReference>
<dbReference type="InterPro" id="IPR001789">
    <property type="entry name" value="Sig_transdc_resp-reg_receiver"/>
</dbReference>
<dbReference type="InterPro" id="IPR051271">
    <property type="entry name" value="2C-system_Tx_regulators"/>
</dbReference>
<dbReference type="InterPro" id="IPR024187">
    <property type="entry name" value="Sig_transdc_resp-reg_cit/mal"/>
</dbReference>
<dbReference type="Gene3D" id="3.40.50.2300">
    <property type="match status" value="1"/>
</dbReference>
<keyword evidence="8 9" id="KW-0804">Transcription</keyword>
<proteinExistence type="predicted"/>
<accession>A0A7K1V7G9</accession>
<dbReference type="Proteomes" id="UP000466794">
    <property type="component" value="Unassembled WGS sequence"/>
</dbReference>
<dbReference type="GO" id="GO:0003677">
    <property type="term" value="F:DNA binding"/>
    <property type="evidence" value="ECO:0007669"/>
    <property type="project" value="UniProtKB-KW"/>
</dbReference>
<protein>
    <recommendedName>
        <fullName evidence="9">Transcriptional regulatory protein</fullName>
    </recommendedName>
</protein>
<evidence type="ECO:0000313" key="12">
    <source>
        <dbReference type="EMBL" id="MVU82048.1"/>
    </source>
</evidence>
<name>A0A7K1V7G9_9NOCA</name>
<feature type="domain" description="Response regulatory" evidence="11">
    <location>
        <begin position="9"/>
        <end position="130"/>
    </location>
</feature>
<dbReference type="InterPro" id="IPR011006">
    <property type="entry name" value="CheY-like_superfamily"/>
</dbReference>
<evidence type="ECO:0000256" key="9">
    <source>
        <dbReference type="PIRNR" id="PIRNR006171"/>
    </source>
</evidence>
<dbReference type="GO" id="GO:0005737">
    <property type="term" value="C:cytoplasm"/>
    <property type="evidence" value="ECO:0007669"/>
    <property type="project" value="UniProtKB-SubCell"/>
</dbReference>
<evidence type="ECO:0000259" key="11">
    <source>
        <dbReference type="PROSITE" id="PS50110"/>
    </source>
</evidence>
<reference evidence="12 13" key="1">
    <citation type="submission" date="2019-12" db="EMBL/GenBank/DDBJ databases">
        <title>Nocardia sp. nov. ET3-3 isolated from soil.</title>
        <authorList>
            <person name="Kanchanasin P."/>
            <person name="Tanasupawat S."/>
            <person name="Yuki M."/>
            <person name="Kudo T."/>
        </authorList>
    </citation>
    <scope>NUCLEOTIDE SEQUENCE [LARGE SCALE GENOMIC DNA]</scope>
    <source>
        <strain evidence="12 13">ET3-3</strain>
    </source>
</reference>
<dbReference type="SMART" id="SM00448">
    <property type="entry name" value="REC"/>
    <property type="match status" value="1"/>
</dbReference>
<evidence type="ECO:0000256" key="4">
    <source>
        <dbReference type="ARBA" id="ARBA00023012"/>
    </source>
</evidence>
<keyword evidence="2 9" id="KW-0963">Cytoplasm</keyword>
<dbReference type="PANTHER" id="PTHR45526:SF1">
    <property type="entry name" value="TRANSCRIPTIONAL REGULATORY PROTEIN DCUR-RELATED"/>
    <property type="match status" value="1"/>
</dbReference>
<keyword evidence="3 10" id="KW-0597">Phosphoprotein</keyword>
<evidence type="ECO:0000256" key="2">
    <source>
        <dbReference type="ARBA" id="ARBA00022490"/>
    </source>
</evidence>
<dbReference type="SUPFAM" id="SSF52172">
    <property type="entry name" value="CheY-like"/>
    <property type="match status" value="1"/>
</dbReference>
<dbReference type="GO" id="GO:0003700">
    <property type="term" value="F:DNA-binding transcription factor activity"/>
    <property type="evidence" value="ECO:0007669"/>
    <property type="project" value="InterPro"/>
</dbReference>
<dbReference type="InterPro" id="IPR036388">
    <property type="entry name" value="WH-like_DNA-bd_sf"/>
</dbReference>
<evidence type="ECO:0000256" key="10">
    <source>
        <dbReference type="PROSITE-ProRule" id="PRU00169"/>
    </source>
</evidence>
<evidence type="ECO:0000256" key="5">
    <source>
        <dbReference type="ARBA" id="ARBA00023015"/>
    </source>
</evidence>
<keyword evidence="7 9" id="KW-0010">Activator</keyword>
<gene>
    <name evidence="12" type="ORF">GPX89_33015</name>
</gene>
<feature type="modified residue" description="4-aspartylphosphate" evidence="10">
    <location>
        <position position="65"/>
    </location>
</feature>
<dbReference type="RefSeq" id="WP_157391575.1">
    <property type="nucleotide sequence ID" value="NZ_WRPP01000007.1"/>
</dbReference>
<comment type="caution">
    <text evidence="12">The sequence shown here is derived from an EMBL/GenBank/DDBJ whole genome shotgun (WGS) entry which is preliminary data.</text>
</comment>
<organism evidence="12 13">
    <name type="scientific">Nocardia terrae</name>
    <dbReference type="NCBI Taxonomy" id="2675851"/>
    <lineage>
        <taxon>Bacteria</taxon>
        <taxon>Bacillati</taxon>
        <taxon>Actinomycetota</taxon>
        <taxon>Actinomycetes</taxon>
        <taxon>Mycobacteriales</taxon>
        <taxon>Nocardiaceae</taxon>
        <taxon>Nocardia</taxon>
    </lineage>
</organism>
<keyword evidence="5 9" id="KW-0805">Transcription regulation</keyword>
<dbReference type="PANTHER" id="PTHR45526">
    <property type="entry name" value="TRANSCRIPTIONAL REGULATORY PROTEIN DPIA"/>
    <property type="match status" value="1"/>
</dbReference>
<evidence type="ECO:0000256" key="7">
    <source>
        <dbReference type="ARBA" id="ARBA00023159"/>
    </source>
</evidence>
<dbReference type="PIRSF" id="PIRSF006171">
    <property type="entry name" value="RR_citrat_malat"/>
    <property type="match status" value="1"/>
</dbReference>
<evidence type="ECO:0000256" key="6">
    <source>
        <dbReference type="ARBA" id="ARBA00023125"/>
    </source>
</evidence>
<evidence type="ECO:0000256" key="1">
    <source>
        <dbReference type="ARBA" id="ARBA00004496"/>
    </source>
</evidence>
<keyword evidence="13" id="KW-1185">Reference proteome</keyword>
<dbReference type="EMBL" id="WRPP01000007">
    <property type="protein sequence ID" value="MVU82048.1"/>
    <property type="molecule type" value="Genomic_DNA"/>
</dbReference>
<dbReference type="GO" id="GO:0000156">
    <property type="term" value="F:phosphorelay response regulator activity"/>
    <property type="evidence" value="ECO:0007669"/>
    <property type="project" value="TreeGrafter"/>
</dbReference>
<sequence>MTTPRHRIRVLIVEDEPKIAAAHRSYVERLQGFDVVGVVHSGRDALSIAKRSQSSGVPVDLVLMDIGLPDMSGLAVAAALAGLRPRPDVIAVTSARDLAMVRAAVSHGVVLYLLKPFTFAAFREKLDRYLEYRAALPAGEAAVSQQDIDRAFGVLRTPDQRATLPKGIAPQTMDEVSRAVRAAREGLSAGEAGRAVGVSRVTAWRYLERLAEDGVVERRTDYGRTGRPQVRYVWLR</sequence>
<evidence type="ECO:0000256" key="8">
    <source>
        <dbReference type="ARBA" id="ARBA00023163"/>
    </source>
</evidence>